<dbReference type="RefSeq" id="WP_170839972.1">
    <property type="nucleotide sequence ID" value="NZ_FOCQ01000015.1"/>
</dbReference>
<keyword evidence="2" id="KW-1185">Reference proteome</keyword>
<dbReference type="Proteomes" id="UP000199695">
    <property type="component" value="Unassembled WGS sequence"/>
</dbReference>
<evidence type="ECO:0000313" key="2">
    <source>
        <dbReference type="Proteomes" id="UP000199695"/>
    </source>
</evidence>
<name>A0A1H8HSK4_9BACL</name>
<evidence type="ECO:0000313" key="1">
    <source>
        <dbReference type="EMBL" id="SEN59104.1"/>
    </source>
</evidence>
<sequence length="55" mass="6162">MKCWVRNGLFILFLAAAGFFLFTAQSKATISSKVPDLEMELEQIEMNPIPVEASK</sequence>
<reference evidence="1 2" key="1">
    <citation type="submission" date="2016-10" db="EMBL/GenBank/DDBJ databases">
        <authorList>
            <person name="de Groot N.N."/>
        </authorList>
    </citation>
    <scope>NUCLEOTIDE SEQUENCE [LARGE SCALE GENOMIC DNA]</scope>
    <source>
        <strain evidence="1 2">DSM 46701</strain>
    </source>
</reference>
<dbReference type="AlphaFoldDB" id="A0A1H8HSK4"/>
<gene>
    <name evidence="1" type="ORF">SAMN05444955_11522</name>
</gene>
<proteinExistence type="predicted"/>
<dbReference type="EMBL" id="FOCQ01000015">
    <property type="protein sequence ID" value="SEN59104.1"/>
    <property type="molecule type" value="Genomic_DNA"/>
</dbReference>
<organism evidence="1 2">
    <name type="scientific">Lihuaxuella thermophila</name>
    <dbReference type="NCBI Taxonomy" id="1173111"/>
    <lineage>
        <taxon>Bacteria</taxon>
        <taxon>Bacillati</taxon>
        <taxon>Bacillota</taxon>
        <taxon>Bacilli</taxon>
        <taxon>Bacillales</taxon>
        <taxon>Thermoactinomycetaceae</taxon>
        <taxon>Lihuaxuella</taxon>
    </lineage>
</organism>
<protein>
    <submittedName>
        <fullName evidence="1">Uncharacterized protein</fullName>
    </submittedName>
</protein>
<dbReference type="STRING" id="1173111.SAMN05444955_11522"/>
<accession>A0A1H8HSK4</accession>